<evidence type="ECO:0000256" key="4">
    <source>
        <dbReference type="ARBA" id="ARBA00022989"/>
    </source>
</evidence>
<gene>
    <name evidence="7" type="ORF">GM661_17505</name>
</gene>
<evidence type="ECO:0000256" key="3">
    <source>
        <dbReference type="ARBA" id="ARBA00022692"/>
    </source>
</evidence>
<dbReference type="EMBL" id="CP046640">
    <property type="protein sequence ID" value="QTL99621.1"/>
    <property type="molecule type" value="Genomic_DNA"/>
</dbReference>
<dbReference type="RefSeq" id="WP_230867953.1">
    <property type="nucleotide sequence ID" value="NZ_CP046640.1"/>
</dbReference>
<comment type="subcellular location">
    <subcellularLocation>
        <location evidence="1">Cell membrane</location>
        <topology evidence="1">Multi-pass membrane protein</topology>
    </subcellularLocation>
</comment>
<evidence type="ECO:0000313" key="7">
    <source>
        <dbReference type="EMBL" id="QTL99621.1"/>
    </source>
</evidence>
<evidence type="ECO:0000256" key="1">
    <source>
        <dbReference type="ARBA" id="ARBA00004651"/>
    </source>
</evidence>
<dbReference type="KEGG" id="ifn:GM661_17505"/>
<evidence type="ECO:0000313" key="8">
    <source>
        <dbReference type="Proteomes" id="UP000665020"/>
    </source>
</evidence>
<dbReference type="GO" id="GO:0005886">
    <property type="term" value="C:plasma membrane"/>
    <property type="evidence" value="ECO:0007669"/>
    <property type="project" value="UniProtKB-SubCell"/>
</dbReference>
<dbReference type="PANTHER" id="PTHR32196:SF72">
    <property type="entry name" value="RIBOSE IMPORT PERMEASE PROTEIN RBSC"/>
    <property type="match status" value="1"/>
</dbReference>
<feature type="transmembrane region" description="Helical" evidence="6">
    <location>
        <begin position="219"/>
        <end position="237"/>
    </location>
</feature>
<feature type="transmembrane region" description="Helical" evidence="6">
    <location>
        <begin position="257"/>
        <end position="288"/>
    </location>
</feature>
<dbReference type="Pfam" id="PF02653">
    <property type="entry name" value="BPD_transp_2"/>
    <property type="match status" value="1"/>
</dbReference>
<keyword evidence="8" id="KW-1185">Reference proteome</keyword>
<dbReference type="CDD" id="cd06579">
    <property type="entry name" value="TM_PBP1_transp_AraH_like"/>
    <property type="match status" value="1"/>
</dbReference>
<proteinExistence type="predicted"/>
<keyword evidence="4 6" id="KW-1133">Transmembrane helix</keyword>
<evidence type="ECO:0000256" key="6">
    <source>
        <dbReference type="SAM" id="Phobius"/>
    </source>
</evidence>
<feature type="transmembrane region" description="Helical" evidence="6">
    <location>
        <begin position="49"/>
        <end position="70"/>
    </location>
</feature>
<dbReference type="PANTHER" id="PTHR32196">
    <property type="entry name" value="ABC TRANSPORTER PERMEASE PROTEIN YPHD-RELATED-RELATED"/>
    <property type="match status" value="1"/>
</dbReference>
<feature type="transmembrane region" description="Helical" evidence="6">
    <location>
        <begin position="23"/>
        <end position="43"/>
    </location>
</feature>
<reference evidence="7" key="1">
    <citation type="submission" date="2019-12" db="EMBL/GenBank/DDBJ databases">
        <authorList>
            <person name="zhang j."/>
            <person name="sun C.M."/>
        </authorList>
    </citation>
    <scope>NUCLEOTIDE SEQUENCE</scope>
    <source>
        <strain evidence="7">NS-1</strain>
    </source>
</reference>
<keyword evidence="2" id="KW-1003">Cell membrane</keyword>
<protein>
    <submittedName>
        <fullName evidence="7">Ribose ABC transporter permease</fullName>
    </submittedName>
</protein>
<evidence type="ECO:0000256" key="5">
    <source>
        <dbReference type="ARBA" id="ARBA00023136"/>
    </source>
</evidence>
<feature type="transmembrane region" description="Helical" evidence="6">
    <location>
        <begin position="128"/>
        <end position="148"/>
    </location>
</feature>
<evidence type="ECO:0000256" key="2">
    <source>
        <dbReference type="ARBA" id="ARBA00022475"/>
    </source>
</evidence>
<keyword evidence="5 6" id="KW-0472">Membrane</keyword>
<feature type="transmembrane region" description="Helical" evidence="6">
    <location>
        <begin position="101"/>
        <end position="121"/>
    </location>
</feature>
<feature type="transmembrane region" description="Helical" evidence="6">
    <location>
        <begin position="77"/>
        <end position="95"/>
    </location>
</feature>
<feature type="transmembrane region" description="Helical" evidence="6">
    <location>
        <begin position="300"/>
        <end position="316"/>
    </location>
</feature>
<dbReference type="Proteomes" id="UP000665020">
    <property type="component" value="Chromosome"/>
</dbReference>
<dbReference type="AlphaFoldDB" id="A0A8A7KDX9"/>
<accession>A0A8A7KDX9</accession>
<dbReference type="GO" id="GO:0022857">
    <property type="term" value="F:transmembrane transporter activity"/>
    <property type="evidence" value="ECO:0007669"/>
    <property type="project" value="InterPro"/>
</dbReference>
<feature type="transmembrane region" description="Helical" evidence="6">
    <location>
        <begin position="168"/>
        <end position="190"/>
    </location>
</feature>
<name>A0A8A7KDX9_9FIRM</name>
<dbReference type="InterPro" id="IPR001851">
    <property type="entry name" value="ABC_transp_permease"/>
</dbReference>
<keyword evidence="3 6" id="KW-0812">Transmembrane</keyword>
<organism evidence="7 8">
    <name type="scientific">Iocasia fonsfrigidae</name>
    <dbReference type="NCBI Taxonomy" id="2682810"/>
    <lineage>
        <taxon>Bacteria</taxon>
        <taxon>Bacillati</taxon>
        <taxon>Bacillota</taxon>
        <taxon>Clostridia</taxon>
        <taxon>Halanaerobiales</taxon>
        <taxon>Halanaerobiaceae</taxon>
        <taxon>Iocasia</taxon>
    </lineage>
</organism>
<sequence>MENIKSEEKKDLKLFISKFSEKIIPFTGLIIISLILTIASPYFLTVDNLLAIGVQTTVIALMGIGVTFVIITAGIDLSVGSILGLSGIVATLTMANGLNMYLAILLGLITGLVAGFINGFITAKGKIHAFIATLGMMGIARGISLLLTGGIPVYQLPPEYDFLGAGRLFGIIPVPLVILTVVAVLAHIVLSKTKIGRYTYAIGSNKDATLLSGINVDKYTMIIYSISGLMAGLAGVVQSSRLITGQPTAGTGYEMDAIASAVIGGTSLLGGEGSIIGTIIGALIIGVLRNGANLLNISEFVQRIVIGVIIIVAVIYDRKRREKSFSQE</sequence>